<protein>
    <submittedName>
        <fullName evidence="2">Cupin</fullName>
    </submittedName>
</protein>
<reference evidence="2 3" key="1">
    <citation type="submission" date="2020-02" db="EMBL/GenBank/DDBJ databases">
        <authorList>
            <person name="Hogendoorn C."/>
        </authorList>
    </citation>
    <scope>NUCLEOTIDE SEQUENCE [LARGE SCALE GENOMIC DNA]</scope>
    <source>
        <strain evidence="2">R501</strain>
    </source>
</reference>
<dbReference type="Pfam" id="PF07883">
    <property type="entry name" value="Cupin_2"/>
    <property type="match status" value="1"/>
</dbReference>
<keyword evidence="3" id="KW-1185">Reference proteome</keyword>
<dbReference type="InterPro" id="IPR014710">
    <property type="entry name" value="RmlC-like_jellyroll"/>
</dbReference>
<dbReference type="KEGG" id="hfv:R50_0586"/>
<evidence type="ECO:0000259" key="1">
    <source>
        <dbReference type="Pfam" id="PF07883"/>
    </source>
</evidence>
<dbReference type="InterPro" id="IPR011051">
    <property type="entry name" value="RmlC_Cupin_sf"/>
</dbReference>
<organism evidence="2 3">
    <name type="scientific">Candidatus Hydrogenisulfobacillus filiaventi</name>
    <dbReference type="NCBI Taxonomy" id="2707344"/>
    <lineage>
        <taxon>Bacteria</taxon>
        <taxon>Bacillati</taxon>
        <taxon>Bacillota</taxon>
        <taxon>Clostridia</taxon>
        <taxon>Eubacteriales</taxon>
        <taxon>Clostridiales Family XVII. Incertae Sedis</taxon>
        <taxon>Candidatus Hydrogenisulfobacillus</taxon>
    </lineage>
</organism>
<accession>A0A6F8ZF54</accession>
<dbReference type="AlphaFoldDB" id="A0A6F8ZF54"/>
<dbReference type="InterPro" id="IPR013096">
    <property type="entry name" value="Cupin_2"/>
</dbReference>
<dbReference type="EMBL" id="LR778114">
    <property type="protein sequence ID" value="CAB1128092.1"/>
    <property type="molecule type" value="Genomic_DNA"/>
</dbReference>
<dbReference type="Proteomes" id="UP000503399">
    <property type="component" value="Chromosome"/>
</dbReference>
<evidence type="ECO:0000313" key="3">
    <source>
        <dbReference type="Proteomes" id="UP000503399"/>
    </source>
</evidence>
<gene>
    <name evidence="2" type="ORF">R50_0586</name>
</gene>
<feature type="domain" description="Cupin type-2" evidence="1">
    <location>
        <begin position="33"/>
        <end position="96"/>
    </location>
</feature>
<dbReference type="SUPFAM" id="SSF51182">
    <property type="entry name" value="RmlC-like cupins"/>
    <property type="match status" value="1"/>
</dbReference>
<dbReference type="Gene3D" id="2.60.120.10">
    <property type="entry name" value="Jelly Rolls"/>
    <property type="match status" value="1"/>
</dbReference>
<proteinExistence type="predicted"/>
<sequence length="127" mass="14053">MGKPEAGGITRVDKPWGYEVWWAVTGRYAGKILHVEAGQSLSLQYHRVKEESMYCLAGEGILELDGRRRPFRAGQAVHIPPGTRHRLQAVTALEVVEVSSPELEDVVRLADRYGRADSPASLSEPQS</sequence>
<evidence type="ECO:0000313" key="2">
    <source>
        <dbReference type="EMBL" id="CAB1128092.1"/>
    </source>
</evidence>
<name>A0A6F8ZF54_9FIRM</name>